<feature type="domain" description="RNA polymerase sigma factor 70 region 4 type 2" evidence="1">
    <location>
        <begin position="95"/>
        <end position="128"/>
    </location>
</feature>
<dbReference type="RefSeq" id="WP_011745208.1">
    <property type="nucleotide sequence ID" value="NC_008639.1"/>
</dbReference>
<dbReference type="KEGG" id="cph:Cpha266_1357"/>
<dbReference type="OrthoDB" id="9780326at2"/>
<dbReference type="InterPro" id="IPR036388">
    <property type="entry name" value="WH-like_DNA-bd_sf"/>
</dbReference>
<dbReference type="GO" id="GO:0006352">
    <property type="term" value="P:DNA-templated transcription initiation"/>
    <property type="evidence" value="ECO:0007669"/>
    <property type="project" value="InterPro"/>
</dbReference>
<reference evidence="2 3" key="1">
    <citation type="submission" date="2006-12" db="EMBL/GenBank/DDBJ databases">
        <title>Complete sequence of Chlorobium phaeobacteroides DSM 266.</title>
        <authorList>
            <consortium name="US DOE Joint Genome Institute"/>
            <person name="Copeland A."/>
            <person name="Lucas S."/>
            <person name="Lapidus A."/>
            <person name="Barry K."/>
            <person name="Detter J.C."/>
            <person name="Glavina del Rio T."/>
            <person name="Hammon N."/>
            <person name="Israni S."/>
            <person name="Pitluck S."/>
            <person name="Goltsman E."/>
            <person name="Schmutz J."/>
            <person name="Larimer F."/>
            <person name="Land M."/>
            <person name="Hauser L."/>
            <person name="Mikhailova N."/>
            <person name="Li T."/>
            <person name="Overmann J."/>
            <person name="Bryant D.A."/>
            <person name="Richardson P."/>
        </authorList>
    </citation>
    <scope>NUCLEOTIDE SEQUENCE [LARGE SCALE GENOMIC DNA]</scope>
    <source>
        <strain evidence="2 3">DSM 266</strain>
    </source>
</reference>
<dbReference type="Proteomes" id="UP000008701">
    <property type="component" value="Chromosome"/>
</dbReference>
<dbReference type="InterPro" id="IPR013324">
    <property type="entry name" value="RNA_pol_sigma_r3/r4-like"/>
</dbReference>
<organism evidence="2 3">
    <name type="scientific">Chlorobium phaeobacteroides (strain DSM 266 / SMG 266 / 2430)</name>
    <dbReference type="NCBI Taxonomy" id="290317"/>
    <lineage>
        <taxon>Bacteria</taxon>
        <taxon>Pseudomonadati</taxon>
        <taxon>Chlorobiota</taxon>
        <taxon>Chlorobiia</taxon>
        <taxon>Chlorobiales</taxon>
        <taxon>Chlorobiaceae</taxon>
        <taxon>Chlorobium/Pelodictyon group</taxon>
        <taxon>Chlorobium</taxon>
    </lineage>
</organism>
<gene>
    <name evidence="2" type="ordered locus">Cpha266_1357</name>
</gene>
<evidence type="ECO:0000259" key="1">
    <source>
        <dbReference type="Pfam" id="PF08281"/>
    </source>
</evidence>
<sequence>MVKEIKTATDVLDDIFSLAYWMTGGERKAKELVCCTYMSAGIDSCLTELFKTFRACYFERYGNDSCGFFCGKRINSRVNAADLLRQRFADMKLSVLLSEIAGLKHREISEITETSLETVGSWLSRGRKLFVNGTLFRVFPLRGISS</sequence>
<dbReference type="Pfam" id="PF08281">
    <property type="entry name" value="Sigma70_r4_2"/>
    <property type="match status" value="1"/>
</dbReference>
<dbReference type="SUPFAM" id="SSF88659">
    <property type="entry name" value="Sigma3 and sigma4 domains of RNA polymerase sigma factors"/>
    <property type="match status" value="1"/>
</dbReference>
<keyword evidence="3" id="KW-1185">Reference proteome</keyword>
<dbReference type="eggNOG" id="COG1595">
    <property type="taxonomic scope" value="Bacteria"/>
</dbReference>
<dbReference type="STRING" id="290317.Cpha266_1357"/>
<dbReference type="AlphaFoldDB" id="A1BG61"/>
<dbReference type="EMBL" id="CP000492">
    <property type="protein sequence ID" value="ABL65388.1"/>
    <property type="molecule type" value="Genomic_DNA"/>
</dbReference>
<proteinExistence type="predicted"/>
<dbReference type="GO" id="GO:0016987">
    <property type="term" value="F:sigma factor activity"/>
    <property type="evidence" value="ECO:0007669"/>
    <property type="project" value="InterPro"/>
</dbReference>
<protein>
    <submittedName>
        <fullName evidence="2">RNA polymerase, sigma-24 subunit, ECF subfamily</fullName>
    </submittedName>
</protein>
<dbReference type="InterPro" id="IPR013249">
    <property type="entry name" value="RNA_pol_sigma70_r4_t2"/>
</dbReference>
<accession>A1BG61</accession>
<name>A1BG61_CHLPD</name>
<evidence type="ECO:0000313" key="3">
    <source>
        <dbReference type="Proteomes" id="UP000008701"/>
    </source>
</evidence>
<evidence type="ECO:0000313" key="2">
    <source>
        <dbReference type="EMBL" id="ABL65388.1"/>
    </source>
</evidence>
<dbReference type="HOGENOM" id="CLU_1794654_0_0_10"/>
<dbReference type="Gene3D" id="1.10.10.10">
    <property type="entry name" value="Winged helix-like DNA-binding domain superfamily/Winged helix DNA-binding domain"/>
    <property type="match status" value="1"/>
</dbReference>
<dbReference type="GO" id="GO:0003677">
    <property type="term" value="F:DNA binding"/>
    <property type="evidence" value="ECO:0007669"/>
    <property type="project" value="InterPro"/>
</dbReference>